<dbReference type="EMBL" id="JACOPQ010000008">
    <property type="protein sequence ID" value="MBC5737652.1"/>
    <property type="molecule type" value="Genomic_DNA"/>
</dbReference>
<gene>
    <name evidence="3" type="ORF">H8S62_11620</name>
</gene>
<sequence>MDWLIQLDGGALLWIQEFVRSDLLTPIVSFYTKLGDAGLMWIVLSLGMLFFKKTRKAGAAGILALILGALCTNVVLKHLVARPRPWLTVEGLFHLVVENDPNSFPSGHTCAAFAAASAWARALPKKWMGVTAVILAALMGLSRLYVGVHFPSDVLVGMAIGLICGWLAWKLLGRLLRLRENRGKRNVL</sequence>
<dbReference type="SMART" id="SM00014">
    <property type="entry name" value="acidPPc"/>
    <property type="match status" value="1"/>
</dbReference>
<keyword evidence="4" id="KW-1185">Reference proteome</keyword>
<dbReference type="InterPro" id="IPR036938">
    <property type="entry name" value="PAP2/HPO_sf"/>
</dbReference>
<dbReference type="Proteomes" id="UP000607645">
    <property type="component" value="Unassembled WGS sequence"/>
</dbReference>
<evidence type="ECO:0000259" key="2">
    <source>
        <dbReference type="SMART" id="SM00014"/>
    </source>
</evidence>
<dbReference type="SUPFAM" id="SSF48317">
    <property type="entry name" value="Acid phosphatase/Vanadium-dependent haloperoxidase"/>
    <property type="match status" value="1"/>
</dbReference>
<dbReference type="RefSeq" id="WP_155150810.1">
    <property type="nucleotide sequence ID" value="NZ_JACOPQ010000008.1"/>
</dbReference>
<dbReference type="PANTHER" id="PTHR14969:SF13">
    <property type="entry name" value="AT30094P"/>
    <property type="match status" value="1"/>
</dbReference>
<comment type="caution">
    <text evidence="3">The sequence shown here is derived from an EMBL/GenBank/DDBJ whole genome shotgun (WGS) entry which is preliminary data.</text>
</comment>
<keyword evidence="1" id="KW-0812">Transmembrane</keyword>
<dbReference type="AlphaFoldDB" id="A0A8J6JLV7"/>
<keyword evidence="1" id="KW-0472">Membrane</keyword>
<dbReference type="PANTHER" id="PTHR14969">
    <property type="entry name" value="SPHINGOSINE-1-PHOSPHATE PHOSPHOHYDROLASE"/>
    <property type="match status" value="1"/>
</dbReference>
<name>A0A8J6JLV7_9FIRM</name>
<dbReference type="CDD" id="cd03392">
    <property type="entry name" value="PAP2_like_2"/>
    <property type="match status" value="1"/>
</dbReference>
<feature type="transmembrane region" description="Helical" evidence="1">
    <location>
        <begin position="127"/>
        <end position="148"/>
    </location>
</feature>
<keyword evidence="1" id="KW-1133">Transmembrane helix</keyword>
<protein>
    <submittedName>
        <fullName evidence="3">Phosphatase PAP2 family protein</fullName>
    </submittedName>
</protein>
<feature type="transmembrane region" description="Helical" evidence="1">
    <location>
        <begin position="154"/>
        <end position="172"/>
    </location>
</feature>
<dbReference type="InterPro" id="IPR000326">
    <property type="entry name" value="PAP2/HPO"/>
</dbReference>
<organism evidence="3 4">
    <name type="scientific">Lawsonibacter faecis</name>
    <dbReference type="NCBI Taxonomy" id="2763052"/>
    <lineage>
        <taxon>Bacteria</taxon>
        <taxon>Bacillati</taxon>
        <taxon>Bacillota</taxon>
        <taxon>Clostridia</taxon>
        <taxon>Eubacteriales</taxon>
        <taxon>Oscillospiraceae</taxon>
        <taxon>Lawsonibacter</taxon>
    </lineage>
</organism>
<feature type="domain" description="Phosphatidic acid phosphatase type 2/haloperoxidase" evidence="2">
    <location>
        <begin position="57"/>
        <end position="169"/>
    </location>
</feature>
<evidence type="ECO:0000313" key="4">
    <source>
        <dbReference type="Proteomes" id="UP000607645"/>
    </source>
</evidence>
<feature type="transmembrane region" description="Helical" evidence="1">
    <location>
        <begin position="57"/>
        <end position="76"/>
    </location>
</feature>
<dbReference type="Gene3D" id="1.20.144.10">
    <property type="entry name" value="Phosphatidic acid phosphatase type 2/haloperoxidase"/>
    <property type="match status" value="2"/>
</dbReference>
<accession>A0A8J6JLV7</accession>
<evidence type="ECO:0000256" key="1">
    <source>
        <dbReference type="SAM" id="Phobius"/>
    </source>
</evidence>
<evidence type="ECO:0000313" key="3">
    <source>
        <dbReference type="EMBL" id="MBC5737652.1"/>
    </source>
</evidence>
<proteinExistence type="predicted"/>
<dbReference type="Pfam" id="PF01569">
    <property type="entry name" value="PAP2"/>
    <property type="match status" value="1"/>
</dbReference>
<reference evidence="3" key="1">
    <citation type="submission" date="2020-08" db="EMBL/GenBank/DDBJ databases">
        <title>Genome public.</title>
        <authorList>
            <person name="Liu C."/>
            <person name="Sun Q."/>
        </authorList>
    </citation>
    <scope>NUCLEOTIDE SEQUENCE</scope>
    <source>
        <strain evidence="3">NSJ-52</strain>
    </source>
</reference>